<dbReference type="EMBL" id="BORU01000001">
    <property type="protein sequence ID" value="GIO55819.1"/>
    <property type="molecule type" value="Genomic_DNA"/>
</dbReference>
<organism evidence="1 2">
    <name type="scientific">Paenibacillus cineris</name>
    <dbReference type="NCBI Taxonomy" id="237530"/>
    <lineage>
        <taxon>Bacteria</taxon>
        <taxon>Bacillati</taxon>
        <taxon>Bacillota</taxon>
        <taxon>Bacilli</taxon>
        <taxon>Bacillales</taxon>
        <taxon>Paenibacillaceae</taxon>
        <taxon>Paenibacillus</taxon>
    </lineage>
</organism>
<name>A0ABQ4LH13_9BACL</name>
<dbReference type="Proteomes" id="UP000676601">
    <property type="component" value="Unassembled WGS sequence"/>
</dbReference>
<accession>A0ABQ4LH13</accession>
<sequence>MPQAVLLGLDAHSEVKEKYLLPNPYEKGDFTASHQGNTVLANSSDQEAEIICL</sequence>
<evidence type="ECO:0000313" key="2">
    <source>
        <dbReference type="Proteomes" id="UP000676601"/>
    </source>
</evidence>
<comment type="caution">
    <text evidence="1">The sequence shown here is derived from an EMBL/GenBank/DDBJ whole genome shotgun (WGS) entry which is preliminary data.</text>
</comment>
<proteinExistence type="predicted"/>
<evidence type="ECO:0000313" key="1">
    <source>
        <dbReference type="EMBL" id="GIO55819.1"/>
    </source>
</evidence>
<protein>
    <submittedName>
        <fullName evidence="1">Uncharacterized protein</fullName>
    </submittedName>
</protein>
<reference evidence="1 2" key="1">
    <citation type="submission" date="2021-03" db="EMBL/GenBank/DDBJ databases">
        <title>Antimicrobial resistance genes in bacteria isolated from Japanese honey, and their potential for conferring macrolide and lincosamide resistance in the American foulbrood pathogen Paenibacillus larvae.</title>
        <authorList>
            <person name="Okamoto M."/>
            <person name="Kumagai M."/>
            <person name="Kanamori H."/>
            <person name="Takamatsu D."/>
        </authorList>
    </citation>
    <scope>NUCLEOTIDE SEQUENCE [LARGE SCALE GENOMIC DNA]</scope>
    <source>
        <strain evidence="1 2">J21TS7</strain>
    </source>
</reference>
<keyword evidence="2" id="KW-1185">Reference proteome</keyword>
<gene>
    <name evidence="1" type="ORF">J21TS7_41370</name>
</gene>